<dbReference type="InterPro" id="IPR052192">
    <property type="entry name" value="Insect_Ionotropic_Sensory_Rcpt"/>
</dbReference>
<proteinExistence type="predicted"/>
<organism evidence="9 10">
    <name type="scientific">Orchesella dallaii</name>
    <dbReference type="NCBI Taxonomy" id="48710"/>
    <lineage>
        <taxon>Eukaryota</taxon>
        <taxon>Metazoa</taxon>
        <taxon>Ecdysozoa</taxon>
        <taxon>Arthropoda</taxon>
        <taxon>Hexapoda</taxon>
        <taxon>Collembola</taxon>
        <taxon>Entomobryomorpha</taxon>
        <taxon>Entomobryoidea</taxon>
        <taxon>Orchesellidae</taxon>
        <taxon>Orchesellinae</taxon>
        <taxon>Orchesella</taxon>
    </lineage>
</organism>
<protein>
    <submittedName>
        <fullName evidence="9">Uncharacterized protein</fullName>
    </submittedName>
</protein>
<evidence type="ECO:0000256" key="7">
    <source>
        <dbReference type="ARBA" id="ARBA00023180"/>
    </source>
</evidence>
<evidence type="ECO:0000256" key="6">
    <source>
        <dbReference type="ARBA" id="ARBA00023170"/>
    </source>
</evidence>
<keyword evidence="10" id="KW-1185">Reference proteome</keyword>
<feature type="transmembrane region" description="Helical" evidence="8">
    <location>
        <begin position="960"/>
        <end position="976"/>
    </location>
</feature>
<comment type="subcellular location">
    <subcellularLocation>
        <location evidence="1">Cell membrane</location>
        <topology evidence="1">Multi-pass membrane protein</topology>
    </subcellularLocation>
</comment>
<feature type="transmembrane region" description="Helical" evidence="8">
    <location>
        <begin position="542"/>
        <end position="563"/>
    </location>
</feature>
<comment type="caution">
    <text evidence="9">The sequence shown here is derived from an EMBL/GenBank/DDBJ whole genome shotgun (WGS) entry which is preliminary data.</text>
</comment>
<feature type="transmembrane region" description="Helical" evidence="8">
    <location>
        <begin position="1219"/>
        <end position="1240"/>
    </location>
</feature>
<keyword evidence="6" id="KW-0675">Receptor</keyword>
<accession>A0ABP1RIJ4</accession>
<dbReference type="PANTHER" id="PTHR42643:SF24">
    <property type="entry name" value="IONOTROPIC RECEPTOR 60A"/>
    <property type="match status" value="1"/>
</dbReference>
<evidence type="ECO:0000256" key="2">
    <source>
        <dbReference type="ARBA" id="ARBA00022475"/>
    </source>
</evidence>
<keyword evidence="3 8" id="KW-0812">Transmembrane</keyword>
<reference evidence="9 10" key="1">
    <citation type="submission" date="2024-08" db="EMBL/GenBank/DDBJ databases">
        <authorList>
            <person name="Cucini C."/>
            <person name="Frati F."/>
        </authorList>
    </citation>
    <scope>NUCLEOTIDE SEQUENCE [LARGE SCALE GENOMIC DNA]</scope>
</reference>
<feature type="transmembrane region" description="Helical" evidence="8">
    <location>
        <begin position="903"/>
        <end position="922"/>
    </location>
</feature>
<keyword evidence="4 8" id="KW-1133">Transmembrane helix</keyword>
<dbReference type="EMBL" id="CAXLJM020000075">
    <property type="protein sequence ID" value="CAL8128807.1"/>
    <property type="molecule type" value="Genomic_DNA"/>
</dbReference>
<keyword evidence="7" id="KW-0325">Glycoprotein</keyword>
<gene>
    <name evidence="9" type="ORF">ODALV1_LOCUS22572</name>
</gene>
<dbReference type="PANTHER" id="PTHR42643">
    <property type="entry name" value="IONOTROPIC RECEPTOR 20A-RELATED"/>
    <property type="match status" value="1"/>
</dbReference>
<sequence length="1258" mass="146487">MFPPEYSGKHRALQQWFELFNRPITTPTVIILINNSAKKARGNAEPERNFVVPAFSSTLLIFVDLEENSVAIGCFICHDHLIQYLIRIPAPIKEYPAYSITLEKLTKYFTISVKNLFGFWKKLHLKFHLAERFNKEKQCFTFSNYKAEHLSFEDCEINKVFFRFVNCTYVRHCKEFHGVLQQILNTREDGTGTEYSMVFPFGKRDLEFSFQVLFPKQAFFETNLTAFSTPFNNMVWLFTILAVSAMMCFLWKTFCRNFCHAIFCQVSILLGQSCFEGALNRSKLCVKVLMIMWLLCADSLRNFYNSSLYSFMAAERVPNDFPRNMNQLLDRKDYDFLLTKYFSYELYFLLQTKIPLQLENFYRKIFKKASFMKIDYRIDQIQTLRNATDGNNTEIQYFPPNHDRNCIAPNNFCLKEGNKRFSKFAVLCRVNCERYWNVAFLGQKKMHRINLNTMLFFRSFEFWFREVNAFASLRFSKFIGAFVESGLYDLSLGRYGMLNHVKLLHNLNHGRRLEMSNGSLFSYVLFKGDERKEVEGEKSTKVSAFSGTFVITGGILALAIPVINENLLNKTQRSKMADLTTTGTWSELQTPLIKHFRHSTVEFIWEDNNPLTTNIFFKCILLQCIVLNFDAVQLEHVVSLEEDWILARSYDHILKTNARLLTAQRYSSYDHCLISDSMFPPQKKERHRALQLSYYASNKLIPTVILVTINRLIYQNLQPPELVVPAFSSTILIFVNLEENLVAVGCFICHDRLHLQNRIRKPNRKWLNTVYPITLEKLTRQSTISFRNLTGFWKKLHSKFQLGSAFDMKNWLETCRTFKNYKEIKVRHSGICEMQQTFFSLVNCSDIFSCVNFHSVRLAPLTAIKHYSALFPFGSSDVEYKFQVLFPKKDFFDSNFTAFCTPFSVTVWSFTISAIFAMLLFVRKSFKRNLFHTVFCQLSILLGQNCDEGQLNRSRLRVKALMLLWILCVDSLHNFYNSSLYSFMAAERMPNDFPRNMNVVLDTKDYELILPPRLRMELSLLVRRKLPGPIAKFYLRILQKASYMRTMVLDHQIKTLWNASIGIPTQIKYFPPTCDEHLITPAECISDKLIDGLKMFTKFAVACRLDCDKDWNLAFLGQNKMHRITLNTMSFFRSSQFWFRGSYGFANLRFPSFLAVYVQSGIYEIEVSRFKLLGHIKILHNLNVGRKLGMSNGSLFSYVWLGGKGKKEESEEKSTKVTAFSGTFIVTGCMLALALVGFIFELGQCRKKTDILAAVSVE</sequence>
<evidence type="ECO:0000256" key="8">
    <source>
        <dbReference type="SAM" id="Phobius"/>
    </source>
</evidence>
<evidence type="ECO:0000313" key="9">
    <source>
        <dbReference type="EMBL" id="CAL8128807.1"/>
    </source>
</evidence>
<name>A0ABP1RIJ4_9HEXA</name>
<evidence type="ECO:0000256" key="5">
    <source>
        <dbReference type="ARBA" id="ARBA00023136"/>
    </source>
</evidence>
<evidence type="ECO:0000256" key="1">
    <source>
        <dbReference type="ARBA" id="ARBA00004651"/>
    </source>
</evidence>
<dbReference type="Proteomes" id="UP001642540">
    <property type="component" value="Unassembled WGS sequence"/>
</dbReference>
<keyword evidence="5 8" id="KW-0472">Membrane</keyword>
<evidence type="ECO:0000256" key="4">
    <source>
        <dbReference type="ARBA" id="ARBA00022989"/>
    </source>
</evidence>
<evidence type="ECO:0000256" key="3">
    <source>
        <dbReference type="ARBA" id="ARBA00022692"/>
    </source>
</evidence>
<feature type="transmembrane region" description="Helical" evidence="8">
    <location>
        <begin position="234"/>
        <end position="251"/>
    </location>
</feature>
<keyword evidence="2" id="KW-1003">Cell membrane</keyword>
<evidence type="ECO:0000313" key="10">
    <source>
        <dbReference type="Proteomes" id="UP001642540"/>
    </source>
</evidence>